<comment type="caution">
    <text evidence="1">The sequence shown here is derived from an EMBL/GenBank/DDBJ whole genome shotgun (WGS) entry which is preliminary data.</text>
</comment>
<keyword evidence="2" id="KW-1185">Reference proteome</keyword>
<organism evidence="1 2">
    <name type="scientific">Eumeta variegata</name>
    <name type="common">Bagworm moth</name>
    <name type="synonym">Eumeta japonica</name>
    <dbReference type="NCBI Taxonomy" id="151549"/>
    <lineage>
        <taxon>Eukaryota</taxon>
        <taxon>Metazoa</taxon>
        <taxon>Ecdysozoa</taxon>
        <taxon>Arthropoda</taxon>
        <taxon>Hexapoda</taxon>
        <taxon>Insecta</taxon>
        <taxon>Pterygota</taxon>
        <taxon>Neoptera</taxon>
        <taxon>Endopterygota</taxon>
        <taxon>Lepidoptera</taxon>
        <taxon>Glossata</taxon>
        <taxon>Ditrysia</taxon>
        <taxon>Tineoidea</taxon>
        <taxon>Psychidae</taxon>
        <taxon>Oiketicinae</taxon>
        <taxon>Eumeta</taxon>
    </lineage>
</organism>
<sequence>MYDLASLMVILAVGSPPRYFETKALVSMYTGRGRGGDGELLDRDSCFGVEVVHGQATRCTYLFRPGASDFGARYSEKHLFRIAERELSRRPNAATATAVSTVPLSTRWTRARVEQRTAMLAVAGEN</sequence>
<dbReference type="EMBL" id="BGZK01001266">
    <property type="protein sequence ID" value="GBP75894.1"/>
    <property type="molecule type" value="Genomic_DNA"/>
</dbReference>
<accession>A0A4C1YLL5</accession>
<gene>
    <name evidence="1" type="ORF">EVAR_11006_1</name>
</gene>
<reference evidence="1 2" key="1">
    <citation type="journal article" date="2019" name="Commun. Biol.">
        <title>The bagworm genome reveals a unique fibroin gene that provides high tensile strength.</title>
        <authorList>
            <person name="Kono N."/>
            <person name="Nakamura H."/>
            <person name="Ohtoshi R."/>
            <person name="Tomita M."/>
            <person name="Numata K."/>
            <person name="Arakawa K."/>
        </authorList>
    </citation>
    <scope>NUCLEOTIDE SEQUENCE [LARGE SCALE GENOMIC DNA]</scope>
</reference>
<protein>
    <submittedName>
        <fullName evidence="1">Uncharacterized protein</fullName>
    </submittedName>
</protein>
<evidence type="ECO:0000313" key="2">
    <source>
        <dbReference type="Proteomes" id="UP000299102"/>
    </source>
</evidence>
<dbReference type="Proteomes" id="UP000299102">
    <property type="component" value="Unassembled WGS sequence"/>
</dbReference>
<dbReference type="AlphaFoldDB" id="A0A4C1YLL5"/>
<name>A0A4C1YLL5_EUMVA</name>
<evidence type="ECO:0000313" key="1">
    <source>
        <dbReference type="EMBL" id="GBP75894.1"/>
    </source>
</evidence>
<proteinExistence type="predicted"/>